<evidence type="ECO:0000313" key="3">
    <source>
        <dbReference type="Proteomes" id="UP000799640"/>
    </source>
</evidence>
<accession>A0A6G1I253</accession>
<dbReference type="InterPro" id="IPR051240">
    <property type="entry name" value="Mito_RNA-Proc/Resp"/>
</dbReference>
<proteinExistence type="predicted"/>
<dbReference type="OrthoDB" id="185373at2759"/>
<sequence length="514" mass="59002">MDKAKHWYTKATASGSSVSAADIDSIFQACLTHKDPEWGWAIIREVTENGRLKEDRDLWDSLFVWSAHNGKSVDEVDRMMEVMGRTNKTFRPRNQTINSLIAVANARNDSYLAERFLSLGLKWGVKPDALTYLYQIDYRLSVGDVDGAQQAYNQLQGQEVESGEDVPRINRLLQAVCATPKPSFERVMKIVDDLSERHARFEPDTVSALSVLHLKRDEYHDVVDLLQTHVGNYSWEERAKVRDVFVNFCLDRRNPIARVWDTYMIFHQIFDETDRKVRTRIMNEFFTRRRADMAVHVFNHMRQHIRPDTVATLDTYVTALVGIGRLGDAESLDLIHNQLKLDLHVDPNTRLYNALMIGYTGCNDASRAMEFWDDIAGSQEGPTTNSILVMFRACEMASFGEVKAQAIWRQLNELDAEITKEMATEYIGALAGNLMLDEAYNMVQNKLEQEYGFKPDVKILGTLFNATRSRSRQPGVGTWIQSNFPEIWKELEALGSKKNLNDTRNFRIDRTLEP</sequence>
<dbReference type="Gene3D" id="1.25.40.10">
    <property type="entry name" value="Tetratricopeptide repeat domain"/>
    <property type="match status" value="2"/>
</dbReference>
<dbReference type="AlphaFoldDB" id="A0A6G1I253"/>
<evidence type="ECO:0008006" key="4">
    <source>
        <dbReference type="Google" id="ProtNLM"/>
    </source>
</evidence>
<dbReference type="PANTHER" id="PTHR47933:SF40">
    <property type="entry name" value="PENTATRICOPEPTIDE REPEAT-CONTAINING PROTEIN 1, MITOCHONDRIAL-RELATED"/>
    <property type="match status" value="1"/>
</dbReference>
<evidence type="ECO:0000313" key="2">
    <source>
        <dbReference type="EMBL" id="KAF2402393.1"/>
    </source>
</evidence>
<dbReference type="EMBL" id="ML996691">
    <property type="protein sequence ID" value="KAF2402393.1"/>
    <property type="molecule type" value="Genomic_DNA"/>
</dbReference>
<keyword evidence="1" id="KW-0677">Repeat</keyword>
<dbReference type="GO" id="GO:0003729">
    <property type="term" value="F:mRNA binding"/>
    <property type="evidence" value="ECO:0007669"/>
    <property type="project" value="TreeGrafter"/>
</dbReference>
<dbReference type="Proteomes" id="UP000799640">
    <property type="component" value="Unassembled WGS sequence"/>
</dbReference>
<keyword evidence="3" id="KW-1185">Reference proteome</keyword>
<reference evidence="2" key="1">
    <citation type="journal article" date="2020" name="Stud. Mycol.">
        <title>101 Dothideomycetes genomes: a test case for predicting lifestyles and emergence of pathogens.</title>
        <authorList>
            <person name="Haridas S."/>
            <person name="Albert R."/>
            <person name="Binder M."/>
            <person name="Bloem J."/>
            <person name="Labutti K."/>
            <person name="Salamov A."/>
            <person name="Andreopoulos B."/>
            <person name="Baker S."/>
            <person name="Barry K."/>
            <person name="Bills G."/>
            <person name="Bluhm B."/>
            <person name="Cannon C."/>
            <person name="Castanera R."/>
            <person name="Culley D."/>
            <person name="Daum C."/>
            <person name="Ezra D."/>
            <person name="Gonzalez J."/>
            <person name="Henrissat B."/>
            <person name="Kuo A."/>
            <person name="Liang C."/>
            <person name="Lipzen A."/>
            <person name="Lutzoni F."/>
            <person name="Magnuson J."/>
            <person name="Mondo S."/>
            <person name="Nolan M."/>
            <person name="Ohm R."/>
            <person name="Pangilinan J."/>
            <person name="Park H.-J."/>
            <person name="Ramirez L."/>
            <person name="Alfaro M."/>
            <person name="Sun H."/>
            <person name="Tritt A."/>
            <person name="Yoshinaga Y."/>
            <person name="Zwiers L.-H."/>
            <person name="Turgeon B."/>
            <person name="Goodwin S."/>
            <person name="Spatafora J."/>
            <person name="Crous P."/>
            <person name="Grigoriev I."/>
        </authorList>
    </citation>
    <scope>NUCLEOTIDE SEQUENCE</scope>
    <source>
        <strain evidence="2">CBS 262.69</strain>
    </source>
</reference>
<dbReference type="PANTHER" id="PTHR47933">
    <property type="entry name" value="PENTATRICOPEPTIDE REPEAT-CONTAINING PROTEIN 1, MITOCHONDRIAL"/>
    <property type="match status" value="1"/>
</dbReference>
<organism evidence="2 3">
    <name type="scientific">Trichodelitschia bisporula</name>
    <dbReference type="NCBI Taxonomy" id="703511"/>
    <lineage>
        <taxon>Eukaryota</taxon>
        <taxon>Fungi</taxon>
        <taxon>Dikarya</taxon>
        <taxon>Ascomycota</taxon>
        <taxon>Pezizomycotina</taxon>
        <taxon>Dothideomycetes</taxon>
        <taxon>Dothideomycetes incertae sedis</taxon>
        <taxon>Phaeotrichales</taxon>
        <taxon>Phaeotrichaceae</taxon>
        <taxon>Trichodelitschia</taxon>
    </lineage>
</organism>
<name>A0A6G1I253_9PEZI</name>
<dbReference type="InterPro" id="IPR011990">
    <property type="entry name" value="TPR-like_helical_dom_sf"/>
</dbReference>
<gene>
    <name evidence="2" type="ORF">EJ06DRAFT_473988</name>
</gene>
<protein>
    <recommendedName>
        <fullName evidence="4">TPR-like protein</fullName>
    </recommendedName>
</protein>
<evidence type="ECO:0000256" key="1">
    <source>
        <dbReference type="ARBA" id="ARBA00022737"/>
    </source>
</evidence>